<organism evidence="2 3">
    <name type="scientific">Pendulispora brunnea</name>
    <dbReference type="NCBI Taxonomy" id="2905690"/>
    <lineage>
        <taxon>Bacteria</taxon>
        <taxon>Pseudomonadati</taxon>
        <taxon>Myxococcota</taxon>
        <taxon>Myxococcia</taxon>
        <taxon>Myxococcales</taxon>
        <taxon>Sorangiineae</taxon>
        <taxon>Pendulisporaceae</taxon>
        <taxon>Pendulispora</taxon>
    </lineage>
</organism>
<dbReference type="EMBL" id="CP089982">
    <property type="protein sequence ID" value="WXA96680.1"/>
    <property type="molecule type" value="Genomic_DNA"/>
</dbReference>
<keyword evidence="3" id="KW-1185">Reference proteome</keyword>
<sequence length="177" mass="19749">MSLSDLASFGTLISGVAVLVSVIYLALQVRQTERNQQISIRHSRASRIVELHLALADPAVADAWLHGSESPQDITQTELRQYIHLCRALFFHFEDSFYQREEGLLNDDAFETVVAGVRLMARSPGWRAAWRIARPNFGGRFRDFIDSVVTGSAVEPPVDLSLETWKAAFASEASRTS</sequence>
<feature type="transmembrane region" description="Helical" evidence="1">
    <location>
        <begin position="6"/>
        <end position="27"/>
    </location>
</feature>
<dbReference type="RefSeq" id="WP_394847298.1">
    <property type="nucleotide sequence ID" value="NZ_CP089982.1"/>
</dbReference>
<accession>A0ABZ2KHZ5</accession>
<keyword evidence="1" id="KW-0812">Transmembrane</keyword>
<evidence type="ECO:0000256" key="1">
    <source>
        <dbReference type="SAM" id="Phobius"/>
    </source>
</evidence>
<evidence type="ECO:0000313" key="3">
    <source>
        <dbReference type="Proteomes" id="UP001379533"/>
    </source>
</evidence>
<evidence type="ECO:0000313" key="2">
    <source>
        <dbReference type="EMBL" id="WXA96680.1"/>
    </source>
</evidence>
<gene>
    <name evidence="2" type="ORF">LZC95_07505</name>
</gene>
<protein>
    <recommendedName>
        <fullName evidence="4">DUF4760 domain-containing protein</fullName>
    </recommendedName>
</protein>
<keyword evidence="1" id="KW-0472">Membrane</keyword>
<keyword evidence="1" id="KW-1133">Transmembrane helix</keyword>
<dbReference type="Proteomes" id="UP001379533">
    <property type="component" value="Chromosome"/>
</dbReference>
<reference evidence="2 3" key="1">
    <citation type="submission" date="2021-12" db="EMBL/GenBank/DDBJ databases">
        <title>Discovery of the Pendulisporaceae a myxobacterial family with distinct sporulation behavior and unique specialized metabolism.</title>
        <authorList>
            <person name="Garcia R."/>
            <person name="Popoff A."/>
            <person name="Bader C.D."/>
            <person name="Loehr J."/>
            <person name="Walesch S."/>
            <person name="Walt C."/>
            <person name="Boldt J."/>
            <person name="Bunk B."/>
            <person name="Haeckl F.J.F.P.J."/>
            <person name="Gunesch A.P."/>
            <person name="Birkelbach J."/>
            <person name="Nuebel U."/>
            <person name="Pietschmann T."/>
            <person name="Bach T."/>
            <person name="Mueller R."/>
        </authorList>
    </citation>
    <scope>NUCLEOTIDE SEQUENCE [LARGE SCALE GENOMIC DNA]</scope>
    <source>
        <strain evidence="2 3">MSr12523</strain>
    </source>
</reference>
<proteinExistence type="predicted"/>
<evidence type="ECO:0008006" key="4">
    <source>
        <dbReference type="Google" id="ProtNLM"/>
    </source>
</evidence>
<name>A0ABZ2KHZ5_9BACT</name>